<organism evidence="2">
    <name type="scientific">uncultured Pseudonocardia sp</name>
    <dbReference type="NCBI Taxonomy" id="211455"/>
    <lineage>
        <taxon>Bacteria</taxon>
        <taxon>Bacillati</taxon>
        <taxon>Actinomycetota</taxon>
        <taxon>Actinomycetes</taxon>
        <taxon>Pseudonocardiales</taxon>
        <taxon>Pseudonocardiaceae</taxon>
        <taxon>Pseudonocardia</taxon>
        <taxon>environmental samples</taxon>
    </lineage>
</organism>
<feature type="transmembrane region" description="Helical" evidence="1">
    <location>
        <begin position="148"/>
        <end position="170"/>
    </location>
</feature>
<feature type="non-terminal residue" evidence="2">
    <location>
        <position position="1"/>
    </location>
</feature>
<name>A0A6J4QN50_9PSEU</name>
<feature type="transmembrane region" description="Helical" evidence="1">
    <location>
        <begin position="68"/>
        <end position="92"/>
    </location>
</feature>
<keyword evidence="1" id="KW-0472">Membrane</keyword>
<accession>A0A6J4QN50</accession>
<keyword evidence="1" id="KW-1133">Transmembrane helix</keyword>
<reference evidence="2" key="1">
    <citation type="submission" date="2020-02" db="EMBL/GenBank/DDBJ databases">
        <authorList>
            <person name="Meier V. D."/>
        </authorList>
    </citation>
    <scope>NUCLEOTIDE SEQUENCE</scope>
    <source>
        <strain evidence="2">AVDCRST_MAG66</strain>
    </source>
</reference>
<evidence type="ECO:0000256" key="1">
    <source>
        <dbReference type="SAM" id="Phobius"/>
    </source>
</evidence>
<dbReference type="EMBL" id="CADCUS010000644">
    <property type="protein sequence ID" value="CAA9449786.1"/>
    <property type="molecule type" value="Genomic_DNA"/>
</dbReference>
<dbReference type="AlphaFoldDB" id="A0A6J4QN50"/>
<feature type="transmembrane region" description="Helical" evidence="1">
    <location>
        <begin position="123"/>
        <end position="142"/>
    </location>
</feature>
<keyword evidence="1" id="KW-0812">Transmembrane</keyword>
<evidence type="ECO:0008006" key="3">
    <source>
        <dbReference type="Google" id="ProtNLM"/>
    </source>
</evidence>
<proteinExistence type="predicted"/>
<evidence type="ECO:0000313" key="2">
    <source>
        <dbReference type="EMBL" id="CAA9449786.1"/>
    </source>
</evidence>
<protein>
    <recommendedName>
        <fullName evidence="3">ABC transporter permease</fullName>
    </recommendedName>
</protein>
<gene>
    <name evidence="2" type="ORF">AVDCRST_MAG66-4780</name>
</gene>
<sequence length="189" mass="18835">AQVQQRLDAAGLAAQVGGADGDLRVVPLDDRDRVRTALAPLVPGTAVATASEADAEGAVLVGDLRTGALVVLAGTFVLAATATGTAAAARVLDHRRTLRLLRLTGAPLQVLDAARRAETLRPLSVCGGIALAAGLLCAAPFAAASDALAPSGLVLLGSVVVVGALLVVGATAASRPLLRSVTTDPERED</sequence>